<feature type="region of interest" description="Disordered" evidence="3">
    <location>
        <begin position="243"/>
        <end position="270"/>
    </location>
</feature>
<organism evidence="5 6">
    <name type="scientific">Orchesella cincta</name>
    <name type="common">Springtail</name>
    <name type="synonym">Podura cincta</name>
    <dbReference type="NCBI Taxonomy" id="48709"/>
    <lineage>
        <taxon>Eukaryota</taxon>
        <taxon>Metazoa</taxon>
        <taxon>Ecdysozoa</taxon>
        <taxon>Arthropoda</taxon>
        <taxon>Hexapoda</taxon>
        <taxon>Collembola</taxon>
        <taxon>Entomobryomorpha</taxon>
        <taxon>Entomobryoidea</taxon>
        <taxon>Orchesellidae</taxon>
        <taxon>Orchesellinae</taxon>
        <taxon>Orchesella</taxon>
    </lineage>
</organism>
<evidence type="ECO:0000259" key="4">
    <source>
        <dbReference type="PROSITE" id="PS50001"/>
    </source>
</evidence>
<dbReference type="OMA" id="HGAITRC"/>
<dbReference type="STRING" id="48709.A0A1D2N0R0"/>
<gene>
    <name evidence="5" type="ORF">Ocin01_07818</name>
</gene>
<evidence type="ECO:0000256" key="1">
    <source>
        <dbReference type="ARBA" id="ARBA00022999"/>
    </source>
</evidence>
<dbReference type="InterPro" id="IPR000980">
    <property type="entry name" value="SH2"/>
</dbReference>
<reference evidence="5 6" key="1">
    <citation type="journal article" date="2016" name="Genome Biol. Evol.">
        <title>Gene Family Evolution Reflects Adaptation to Soil Environmental Stressors in the Genome of the Collembolan Orchesella cincta.</title>
        <authorList>
            <person name="Faddeeva-Vakhrusheva A."/>
            <person name="Derks M.F."/>
            <person name="Anvar S.Y."/>
            <person name="Agamennone V."/>
            <person name="Suring W."/>
            <person name="Smit S."/>
            <person name="van Straalen N.M."/>
            <person name="Roelofs D."/>
        </authorList>
    </citation>
    <scope>NUCLEOTIDE SEQUENCE [LARGE SCALE GENOMIC DNA]</scope>
    <source>
        <tissue evidence="5">Mixed pool</tissue>
    </source>
</reference>
<evidence type="ECO:0000313" key="6">
    <source>
        <dbReference type="Proteomes" id="UP000094527"/>
    </source>
</evidence>
<dbReference type="InterPro" id="IPR036860">
    <property type="entry name" value="SH2_dom_sf"/>
</dbReference>
<dbReference type="GO" id="GO:0001784">
    <property type="term" value="F:phosphotyrosine residue binding"/>
    <property type="evidence" value="ECO:0007669"/>
    <property type="project" value="TreeGrafter"/>
</dbReference>
<feature type="region of interest" description="Disordered" evidence="3">
    <location>
        <begin position="393"/>
        <end position="462"/>
    </location>
</feature>
<feature type="compositionally biased region" description="Polar residues" evidence="3">
    <location>
        <begin position="243"/>
        <end position="252"/>
    </location>
</feature>
<dbReference type="SUPFAM" id="SSF55550">
    <property type="entry name" value="SH2 domain"/>
    <property type="match status" value="1"/>
</dbReference>
<evidence type="ECO:0000313" key="5">
    <source>
        <dbReference type="EMBL" id="ODM98852.1"/>
    </source>
</evidence>
<dbReference type="EMBL" id="LJIJ01000316">
    <property type="protein sequence ID" value="ODM98852.1"/>
    <property type="molecule type" value="Genomic_DNA"/>
</dbReference>
<protein>
    <submittedName>
        <fullName evidence="5">SH2 domain-containing adapter protein F</fullName>
    </submittedName>
</protein>
<feature type="domain" description="SH2" evidence="4">
    <location>
        <begin position="735"/>
        <end position="829"/>
    </location>
</feature>
<name>A0A1D2N0R0_ORCCI</name>
<keyword evidence="1 2" id="KW-0727">SH2 domain</keyword>
<proteinExistence type="predicted"/>
<feature type="region of interest" description="Disordered" evidence="3">
    <location>
        <begin position="101"/>
        <end position="129"/>
    </location>
</feature>
<evidence type="ECO:0000256" key="2">
    <source>
        <dbReference type="PROSITE-ProRule" id="PRU00191"/>
    </source>
</evidence>
<comment type="caution">
    <text evidence="5">The sequence shown here is derived from an EMBL/GenBank/DDBJ whole genome shotgun (WGS) entry which is preliminary data.</text>
</comment>
<feature type="region of interest" description="Disordered" evidence="3">
    <location>
        <begin position="19"/>
        <end position="77"/>
    </location>
</feature>
<dbReference type="OrthoDB" id="5914531at2759"/>
<sequence length="834" mass="91657">ISVNDDYIDPVDHVLNASLHHHHHHHDPPDVKTGAWSASSASGDTSSGSRKSGVTSEATSTSTHGSGETGSVIEPPYHEIRENYNAPYYYSDTIKEPTYVTPCENEGVESPSGTNSISDTSSPSPTFPEPVTVTVININAEEVGDERQFTSSSQRVPGLRKHTKLNRRSAYLRGANRKLMARKRYETAFLPSSTPHSSSQSTPDIDSLVLAIESSCQLGHDYVSKTDISQQKAAKNFRSCFQDSADTASGPQRENKFVERSGDQNKGQDAGVERRIIAISHPPNNTSSLETVESKLVQRDELHSSPLPPTCFPETTVISSSNFLPQTSVSYCRTSNLESTDVGSHASLQTNPSMSLCQQGQSHLFQHHYYPHHVHQNLNLNLHASRNSGLCTTTNSSPLATHKKPVMPLSEPLPQKRYITKSISSSGHNTTSSSSSSDPGETRRLGHNLKDTSVSSLESIDSMKSEDLPASLNRQPVNFYNSHHSSHYYPQKLLSPISDKSPLEPAGVLTSSHQTTFDDGNQQVKHDGSKWPNQIGLLNHSELTNVPWEMPKLRRKLAKLADSGISLDFAGSGSKETECGASSQPHYAGGMGARASMDLGLGASNTQHGITQGQSSYNKREMGATTLQLSFDDGLTRDEYYEDPHYTLHEGHTFESSYGSSRHGFLTASKIPGSAIMEDVTVQVHVSQQHEKPSAASIKPDRCRMKLDFSSTGFGLFQNPANVIDPTIELERQDWFHGAITRCEAENILRATKEGSFLVRNCESTTFNRYSLSLKSFRGCIHIRIEPNSLGTFSLGDQEFPSVPHLVLHFMSHRLPIKGAEHVRLMYPVITQLL</sequence>
<feature type="compositionally biased region" description="Basic and acidic residues" evidence="3">
    <location>
        <begin position="253"/>
        <end position="263"/>
    </location>
</feature>
<feature type="non-terminal residue" evidence="5">
    <location>
        <position position="1"/>
    </location>
</feature>
<dbReference type="Proteomes" id="UP000094527">
    <property type="component" value="Unassembled WGS sequence"/>
</dbReference>
<keyword evidence="6" id="KW-1185">Reference proteome</keyword>
<accession>A0A1D2N0R0</accession>
<feature type="compositionally biased region" description="Polar residues" evidence="3">
    <location>
        <begin position="111"/>
        <end position="124"/>
    </location>
</feature>
<dbReference type="AlphaFoldDB" id="A0A1D2N0R0"/>
<dbReference type="PANTHER" id="PTHR15127">
    <property type="entry name" value="HEAVYWEIGHT, ISOFORM A"/>
    <property type="match status" value="1"/>
</dbReference>
<dbReference type="PRINTS" id="PR00401">
    <property type="entry name" value="SH2DOMAIN"/>
</dbReference>
<dbReference type="Pfam" id="PF00017">
    <property type="entry name" value="SH2"/>
    <property type="match status" value="1"/>
</dbReference>
<dbReference type="SMART" id="SM00252">
    <property type="entry name" value="SH2"/>
    <property type="match status" value="1"/>
</dbReference>
<dbReference type="PROSITE" id="PS50001">
    <property type="entry name" value="SH2"/>
    <property type="match status" value="1"/>
</dbReference>
<dbReference type="InterPro" id="IPR051846">
    <property type="entry name" value="SH2_domain_adapters"/>
</dbReference>
<feature type="compositionally biased region" description="Low complexity" evidence="3">
    <location>
        <begin position="422"/>
        <end position="437"/>
    </location>
</feature>
<dbReference type="Gene3D" id="3.30.505.10">
    <property type="entry name" value="SH2 domain"/>
    <property type="match status" value="1"/>
</dbReference>
<feature type="compositionally biased region" description="Basic and acidic residues" evidence="3">
    <location>
        <begin position="440"/>
        <end position="450"/>
    </location>
</feature>
<dbReference type="PANTHER" id="PTHR15127:SF32">
    <property type="entry name" value="HEAVYWEIGHT, ISOFORM A"/>
    <property type="match status" value="1"/>
</dbReference>
<evidence type="ECO:0000256" key="3">
    <source>
        <dbReference type="SAM" id="MobiDB-lite"/>
    </source>
</evidence>
<feature type="compositionally biased region" description="Low complexity" evidence="3">
    <location>
        <begin position="34"/>
        <end position="71"/>
    </location>
</feature>